<keyword evidence="2" id="KW-0805">Transcription regulation</keyword>
<proteinExistence type="predicted"/>
<dbReference type="Pfam" id="PF13411">
    <property type="entry name" value="MerR_1"/>
    <property type="match status" value="1"/>
</dbReference>
<dbReference type="InterPro" id="IPR000551">
    <property type="entry name" value="MerR-type_HTH_dom"/>
</dbReference>
<keyword evidence="3" id="KW-0238">DNA-binding</keyword>
<evidence type="ECO:0000256" key="1">
    <source>
        <dbReference type="ARBA" id="ARBA00022491"/>
    </source>
</evidence>
<evidence type="ECO:0000256" key="2">
    <source>
        <dbReference type="ARBA" id="ARBA00023015"/>
    </source>
</evidence>
<name>A0A4S8PGA7_9ACTN</name>
<evidence type="ECO:0000256" key="3">
    <source>
        <dbReference type="ARBA" id="ARBA00023125"/>
    </source>
</evidence>
<organism evidence="6 7">
    <name type="scientific">Glycomyces paridis</name>
    <dbReference type="NCBI Taxonomy" id="2126555"/>
    <lineage>
        <taxon>Bacteria</taxon>
        <taxon>Bacillati</taxon>
        <taxon>Actinomycetota</taxon>
        <taxon>Actinomycetes</taxon>
        <taxon>Glycomycetales</taxon>
        <taxon>Glycomycetaceae</taxon>
        <taxon>Glycomyces</taxon>
    </lineage>
</organism>
<accession>A0A4S8PGA7</accession>
<dbReference type="InterPro" id="IPR047057">
    <property type="entry name" value="MerR_fam"/>
</dbReference>
<evidence type="ECO:0000259" key="5">
    <source>
        <dbReference type="PROSITE" id="PS50937"/>
    </source>
</evidence>
<dbReference type="Proteomes" id="UP000305792">
    <property type="component" value="Unassembled WGS sequence"/>
</dbReference>
<dbReference type="PRINTS" id="PR00040">
    <property type="entry name" value="HTHMERR"/>
</dbReference>
<protein>
    <submittedName>
        <fullName evidence="6">MerR family transcriptional regulator</fullName>
    </submittedName>
</protein>
<dbReference type="PROSITE" id="PS50937">
    <property type="entry name" value="HTH_MERR_2"/>
    <property type="match status" value="1"/>
</dbReference>
<gene>
    <name evidence="6" type="ORF">E9998_09335</name>
</gene>
<feature type="domain" description="HTH merR-type" evidence="5">
    <location>
        <begin position="7"/>
        <end position="76"/>
    </location>
</feature>
<keyword evidence="4" id="KW-0804">Transcription</keyword>
<dbReference type="SUPFAM" id="SSF46955">
    <property type="entry name" value="Putative DNA-binding domain"/>
    <property type="match status" value="1"/>
</dbReference>
<dbReference type="PANTHER" id="PTHR30204">
    <property type="entry name" value="REDOX-CYCLING DRUG-SENSING TRANSCRIPTIONAL ACTIVATOR SOXR"/>
    <property type="match status" value="1"/>
</dbReference>
<dbReference type="PROSITE" id="PS00552">
    <property type="entry name" value="HTH_MERR_1"/>
    <property type="match status" value="1"/>
</dbReference>
<comment type="caution">
    <text evidence="6">The sequence shown here is derived from an EMBL/GenBank/DDBJ whole genome shotgun (WGS) entry which is preliminary data.</text>
</comment>
<dbReference type="OrthoDB" id="9802039at2"/>
<evidence type="ECO:0000313" key="7">
    <source>
        <dbReference type="Proteomes" id="UP000305792"/>
    </source>
</evidence>
<evidence type="ECO:0000256" key="4">
    <source>
        <dbReference type="ARBA" id="ARBA00023163"/>
    </source>
</evidence>
<dbReference type="SMART" id="SM00422">
    <property type="entry name" value="HTH_MERR"/>
    <property type="match status" value="1"/>
</dbReference>
<dbReference type="AlphaFoldDB" id="A0A4S8PGA7"/>
<dbReference type="GO" id="GO:0003677">
    <property type="term" value="F:DNA binding"/>
    <property type="evidence" value="ECO:0007669"/>
    <property type="project" value="UniProtKB-KW"/>
</dbReference>
<evidence type="ECO:0000313" key="6">
    <source>
        <dbReference type="EMBL" id="THV28951.1"/>
    </source>
</evidence>
<dbReference type="RefSeq" id="WP_136529446.1">
    <property type="nucleotide sequence ID" value="NZ_STGX01000006.1"/>
</dbReference>
<keyword evidence="7" id="KW-1185">Reference proteome</keyword>
<sequence>MTTTIGLWTVGGLAEEAGVTSDAIRHWEREGLFPAPERSAAGYRRYGPASLDRARFIRDCQRAGLRLADIADLLAVRDTGVCPCEPAGEHLERRIGEVSAEIARLESLRGQLTQMLRAVESGECDPPLPENWCPPGGTAGGECG</sequence>
<dbReference type="InterPro" id="IPR009061">
    <property type="entry name" value="DNA-bd_dom_put_sf"/>
</dbReference>
<dbReference type="Gene3D" id="1.10.1660.10">
    <property type="match status" value="1"/>
</dbReference>
<reference evidence="6 7" key="1">
    <citation type="journal article" date="2018" name="Int. J. Syst. Evol. Microbiol.">
        <title>Glycomyces paridis sp. nov., isolated from the medicinal plant Paris polyphylla.</title>
        <authorList>
            <person name="Fang X.M."/>
            <person name="Bai J.L."/>
            <person name="Su J."/>
            <person name="Zhao L.L."/>
            <person name="Liu H.Y."/>
            <person name="Ma B.P."/>
            <person name="Zhang Y.Q."/>
            <person name="Yu L.Y."/>
        </authorList>
    </citation>
    <scope>NUCLEOTIDE SEQUENCE [LARGE SCALE GENOMIC DNA]</scope>
    <source>
        <strain evidence="6 7">CPCC 204357</strain>
    </source>
</reference>
<dbReference type="GO" id="GO:0003700">
    <property type="term" value="F:DNA-binding transcription factor activity"/>
    <property type="evidence" value="ECO:0007669"/>
    <property type="project" value="InterPro"/>
</dbReference>
<dbReference type="EMBL" id="STGX01000006">
    <property type="protein sequence ID" value="THV28951.1"/>
    <property type="molecule type" value="Genomic_DNA"/>
</dbReference>
<dbReference type="PANTHER" id="PTHR30204:SF69">
    <property type="entry name" value="MERR-FAMILY TRANSCRIPTIONAL REGULATOR"/>
    <property type="match status" value="1"/>
</dbReference>
<keyword evidence="1" id="KW-0678">Repressor</keyword>